<proteinExistence type="predicted"/>
<evidence type="ECO:0000313" key="3">
    <source>
        <dbReference type="Proteomes" id="UP001597417"/>
    </source>
</evidence>
<evidence type="ECO:0000256" key="1">
    <source>
        <dbReference type="SAM" id="MobiDB-lite"/>
    </source>
</evidence>
<keyword evidence="3" id="KW-1185">Reference proteome</keyword>
<dbReference type="Proteomes" id="UP001597417">
    <property type="component" value="Unassembled WGS sequence"/>
</dbReference>
<accession>A0ABW5FYL7</accession>
<gene>
    <name evidence="2" type="ORF">ACFSXZ_27895</name>
</gene>
<evidence type="ECO:0000313" key="2">
    <source>
        <dbReference type="EMBL" id="MFD2420158.1"/>
    </source>
</evidence>
<organism evidence="2 3">
    <name type="scientific">Amycolatopsis pigmentata</name>
    <dbReference type="NCBI Taxonomy" id="450801"/>
    <lineage>
        <taxon>Bacteria</taxon>
        <taxon>Bacillati</taxon>
        <taxon>Actinomycetota</taxon>
        <taxon>Actinomycetes</taxon>
        <taxon>Pseudonocardiales</taxon>
        <taxon>Pseudonocardiaceae</taxon>
        <taxon>Amycolatopsis</taxon>
    </lineage>
</organism>
<dbReference type="EMBL" id="JBHUKR010000017">
    <property type="protein sequence ID" value="MFD2420158.1"/>
    <property type="molecule type" value="Genomic_DNA"/>
</dbReference>
<sequence>MSTCPSEPSEIRLQREPHVDAKYQAAMDLCRNAMEDVPVLHHLAHFTRGSFDFAYDRLASLPGTPVERDIYVRTGTQITNAAGELDRMLAATETGALIRTVVHGPRGLLVCDSVIPQEHVIGFCHDASALPTEDASPADLAGARQVDSAIGRLVTDLRALISQPPLNPGSWITPKPDDPEDAVVASPRKVSPPHVEDEGGGTVLTDLLTGPLSPADLQFVAYCKDFRVLCTADQLAHPDIAPYFHQISVTERREFYQELGPAMPAWVRKLGRMASTVIGPRLERVVLDVEQGAVYYYRIRPGEYLIGVTMDQGRVAVTDSKMAALTLACRKEFRPAIGR</sequence>
<comment type="caution">
    <text evidence="2">The sequence shown here is derived from an EMBL/GenBank/DDBJ whole genome shotgun (WGS) entry which is preliminary data.</text>
</comment>
<feature type="region of interest" description="Disordered" evidence="1">
    <location>
        <begin position="166"/>
        <end position="198"/>
    </location>
</feature>
<reference evidence="3" key="1">
    <citation type="journal article" date="2019" name="Int. J. Syst. Evol. Microbiol.">
        <title>The Global Catalogue of Microorganisms (GCM) 10K type strain sequencing project: providing services to taxonomists for standard genome sequencing and annotation.</title>
        <authorList>
            <consortium name="The Broad Institute Genomics Platform"/>
            <consortium name="The Broad Institute Genome Sequencing Center for Infectious Disease"/>
            <person name="Wu L."/>
            <person name="Ma J."/>
        </authorList>
    </citation>
    <scope>NUCLEOTIDE SEQUENCE [LARGE SCALE GENOMIC DNA]</scope>
    <source>
        <strain evidence="3">CGMCC 4.7645</strain>
    </source>
</reference>
<name>A0ABW5FYL7_9PSEU</name>
<protein>
    <submittedName>
        <fullName evidence="2">Uncharacterized protein</fullName>
    </submittedName>
</protein>
<dbReference type="RefSeq" id="WP_378268186.1">
    <property type="nucleotide sequence ID" value="NZ_JBHUKR010000017.1"/>
</dbReference>